<proteinExistence type="predicted"/>
<dbReference type="AlphaFoldDB" id="A0A7S2CFW2"/>
<protein>
    <submittedName>
        <fullName evidence="1">Uncharacterized protein</fullName>
    </submittedName>
</protein>
<dbReference type="EMBL" id="HBGS01028415">
    <property type="protein sequence ID" value="CAD9424313.1"/>
    <property type="molecule type" value="Transcribed_RNA"/>
</dbReference>
<accession>A0A7S2CFW2</accession>
<gene>
    <name evidence="1" type="ORF">DSPE1174_LOCUS14406</name>
</gene>
<sequence length="116" mass="12675">MGQTQSQRMLFHGVACWSAVDPFTLSLLTTSTVMWAPKNGIASAVIVSLLLVRPCLQQTQWHLEAKVEKVLLPVAERVPLLMQVGHGLWYRPGWEDALSDAKGCALSLSCRAMGGL</sequence>
<name>A0A7S2CFW2_9STRA</name>
<evidence type="ECO:0000313" key="1">
    <source>
        <dbReference type="EMBL" id="CAD9424313.1"/>
    </source>
</evidence>
<organism evidence="1">
    <name type="scientific">Octactis speculum</name>
    <dbReference type="NCBI Taxonomy" id="3111310"/>
    <lineage>
        <taxon>Eukaryota</taxon>
        <taxon>Sar</taxon>
        <taxon>Stramenopiles</taxon>
        <taxon>Ochrophyta</taxon>
        <taxon>Dictyochophyceae</taxon>
        <taxon>Dictyochales</taxon>
        <taxon>Dictyochaceae</taxon>
        <taxon>Octactis</taxon>
    </lineage>
</organism>
<reference evidence="1" key="1">
    <citation type="submission" date="2021-01" db="EMBL/GenBank/DDBJ databases">
        <authorList>
            <person name="Corre E."/>
            <person name="Pelletier E."/>
            <person name="Niang G."/>
            <person name="Scheremetjew M."/>
            <person name="Finn R."/>
            <person name="Kale V."/>
            <person name="Holt S."/>
            <person name="Cochrane G."/>
            <person name="Meng A."/>
            <person name="Brown T."/>
            <person name="Cohen L."/>
        </authorList>
    </citation>
    <scope>NUCLEOTIDE SEQUENCE</scope>
    <source>
        <strain evidence="1">CCMP1381</strain>
    </source>
</reference>